<sequence length="79" mass="9361">MPKTTTAAPLVLHPMAKFQRQVKSLVESDVIKSTDKLWKIAFLFRDNWEHWKHELEEFEFSMQDPISDLLAVESWEEEA</sequence>
<dbReference type="InterPro" id="IPR025477">
    <property type="entry name" value="DUF4327"/>
</dbReference>
<dbReference type="Proteomes" id="UP000615026">
    <property type="component" value="Unassembled WGS sequence"/>
</dbReference>
<comment type="caution">
    <text evidence="1">The sequence shown here is derived from an EMBL/GenBank/DDBJ whole genome shotgun (WGS) entry which is preliminary data.</text>
</comment>
<gene>
    <name evidence="1" type="ORF">IQ260_28050</name>
</gene>
<organism evidence="1 2">
    <name type="scientific">Leptolyngbya cf. ectocarpi LEGE 11479</name>
    <dbReference type="NCBI Taxonomy" id="1828722"/>
    <lineage>
        <taxon>Bacteria</taxon>
        <taxon>Bacillati</taxon>
        <taxon>Cyanobacteriota</taxon>
        <taxon>Cyanophyceae</taxon>
        <taxon>Leptolyngbyales</taxon>
        <taxon>Leptolyngbyaceae</taxon>
        <taxon>Leptolyngbya group</taxon>
        <taxon>Leptolyngbya</taxon>
    </lineage>
</organism>
<dbReference type="RefSeq" id="WP_193996363.1">
    <property type="nucleotide sequence ID" value="NZ_JADEXP010000447.1"/>
</dbReference>
<name>A0A928ZZY3_LEPEC</name>
<evidence type="ECO:0000313" key="2">
    <source>
        <dbReference type="Proteomes" id="UP000615026"/>
    </source>
</evidence>
<proteinExistence type="predicted"/>
<protein>
    <submittedName>
        <fullName evidence="1">DUF4327 family protein</fullName>
    </submittedName>
</protein>
<dbReference type="EMBL" id="JADEXP010000447">
    <property type="protein sequence ID" value="MBE9070501.1"/>
    <property type="molecule type" value="Genomic_DNA"/>
</dbReference>
<reference evidence="1" key="1">
    <citation type="submission" date="2020-10" db="EMBL/GenBank/DDBJ databases">
        <authorList>
            <person name="Castelo-Branco R."/>
            <person name="Eusebio N."/>
            <person name="Adriana R."/>
            <person name="Vieira A."/>
            <person name="Brugerolle De Fraissinette N."/>
            <person name="Rezende De Castro R."/>
            <person name="Schneider M.P."/>
            <person name="Vasconcelos V."/>
            <person name="Leao P.N."/>
        </authorList>
    </citation>
    <scope>NUCLEOTIDE SEQUENCE</scope>
    <source>
        <strain evidence="1">LEGE 11479</strain>
    </source>
</reference>
<accession>A0A928ZZY3</accession>
<evidence type="ECO:0000313" key="1">
    <source>
        <dbReference type="EMBL" id="MBE9070501.1"/>
    </source>
</evidence>
<keyword evidence="2" id="KW-1185">Reference proteome</keyword>
<dbReference type="AlphaFoldDB" id="A0A928ZZY3"/>
<dbReference type="Pfam" id="PF14217">
    <property type="entry name" value="DUF4327"/>
    <property type="match status" value="1"/>
</dbReference>